<accession>A0A1L7RBA3</accession>
<dbReference type="Gene3D" id="3.20.20.80">
    <property type="entry name" value="Glycosidases"/>
    <property type="match status" value="1"/>
</dbReference>
<dbReference type="AlphaFoldDB" id="A0A1L7RBA3"/>
<sequence length="460" mass="50228">MSTTTTLIHRAYAGPVEWWRDTLVYEVASPELGAEQLGDLGNVCEHVVSLGFGAILIRPSRLATSTDIAEFRRFAERAHEQGLRVIVRISGALGPVTGPHAHEANPILVGEERGFEGLVERAGCFLAAGADGVDLGTIIPPEVWDQSDLQRLSDYFTLMQSLLAQHVPDGTLGADVSASYPDALRHHLQDDWLHHLRDDRLMLSRWDPQSLTDAITHSLREHDRFGAAPVWRFLPGYRLVDRANPGDGSRWFETAPDPELRRRALALQALVLALPGSVYLRQGDEIGLPDADKPTDPLALAELVQTQAASQGTQFGSPLATVRHATYVRHEHHLAAAPFAFVQGLDWSPRDVLTALTRDVLVLVNTSSRALLLPEHAEVLLSSAQLGQDGDNLVVPPGDDGLGGRGDCCLGHFSATTLQQDPLLLAWLAQARYIFCRQPSVPIRFEGESRCPSIAGRSSL</sequence>
<dbReference type="SUPFAM" id="SSF51445">
    <property type="entry name" value="(Trans)glycosidases"/>
    <property type="match status" value="1"/>
</dbReference>
<dbReference type="EMBL" id="LK995496">
    <property type="protein sequence ID" value="CED91141.1"/>
    <property type="molecule type" value="Genomic_DNA"/>
</dbReference>
<proteinExistence type="predicted"/>
<dbReference type="RefSeq" id="WP_342343939.1">
    <property type="nucleotide sequence ID" value="NZ_LK995496.1"/>
</dbReference>
<evidence type="ECO:0000313" key="1">
    <source>
        <dbReference type="EMBL" id="CED91141.1"/>
    </source>
</evidence>
<dbReference type="InterPro" id="IPR017853">
    <property type="entry name" value="GH"/>
</dbReference>
<name>A0A1L7RBA3_9ACTO</name>
<gene>
    <name evidence="1" type="ORF">AAM4_1309</name>
</gene>
<organism evidence="1">
    <name type="scientific">Actinomyces succiniciruminis</name>
    <dbReference type="NCBI Taxonomy" id="1522002"/>
    <lineage>
        <taxon>Bacteria</taxon>
        <taxon>Bacillati</taxon>
        <taxon>Actinomycetota</taxon>
        <taxon>Actinomycetes</taxon>
        <taxon>Actinomycetales</taxon>
        <taxon>Actinomycetaceae</taxon>
        <taxon>Actinomyces</taxon>
    </lineage>
</organism>
<reference evidence="1" key="1">
    <citation type="submission" date="2014-07" db="EMBL/GenBank/DDBJ databases">
        <authorList>
            <person name="Zhang J.E."/>
            <person name="Yang H."/>
            <person name="Guo J."/>
            <person name="Deng Z."/>
            <person name="Luo H."/>
            <person name="Luo M."/>
            <person name="Zhao B."/>
        </authorList>
    </citation>
    <scope>NUCLEOTIDE SEQUENCE</scope>
    <source>
        <strain evidence="1">AM4</strain>
    </source>
</reference>
<protein>
    <submittedName>
        <fullName evidence="1">Alpha glucosidase</fullName>
    </submittedName>
</protein>